<sequence>MLRGHRYRVYSLWGFWLFQFSKFVEKFVEEDRRDRNNPGN</sequence>
<protein>
    <submittedName>
        <fullName evidence="1">Uncharacterized protein</fullName>
    </submittedName>
</protein>
<dbReference type="EMBL" id="ACEP01000147">
    <property type="protein sequence ID" value="EEG35153.1"/>
    <property type="molecule type" value="Genomic_DNA"/>
</dbReference>
<evidence type="ECO:0000313" key="2">
    <source>
        <dbReference type="Proteomes" id="UP000003174"/>
    </source>
</evidence>
<reference evidence="1 2" key="2">
    <citation type="submission" date="2009-02" db="EMBL/GenBank/DDBJ databases">
        <title>Draft genome sequence of Eubacterium hallii (DSM 3353).</title>
        <authorList>
            <person name="Sudarsanam P."/>
            <person name="Ley R."/>
            <person name="Guruge J."/>
            <person name="Turnbaugh P.J."/>
            <person name="Mahowald M."/>
            <person name="Liep D."/>
            <person name="Gordon J."/>
        </authorList>
    </citation>
    <scope>NUCLEOTIDE SEQUENCE [LARGE SCALE GENOMIC DNA]</scope>
    <source>
        <strain evidence="1 2">DSM 3353</strain>
    </source>
</reference>
<dbReference type="AlphaFoldDB" id="C0EZY6"/>
<dbReference type="Proteomes" id="UP000003174">
    <property type="component" value="Unassembled WGS sequence"/>
</dbReference>
<gene>
    <name evidence="1" type="ORF">EUBHAL_02997</name>
</gene>
<comment type="caution">
    <text evidence="1">The sequence shown here is derived from an EMBL/GenBank/DDBJ whole genome shotgun (WGS) entry which is preliminary data.</text>
</comment>
<evidence type="ECO:0000313" key="1">
    <source>
        <dbReference type="EMBL" id="EEG35153.1"/>
    </source>
</evidence>
<organism evidence="1 2">
    <name type="scientific">Anaerobutyricum hallii DSM 3353</name>
    <dbReference type="NCBI Taxonomy" id="411469"/>
    <lineage>
        <taxon>Bacteria</taxon>
        <taxon>Bacillati</taxon>
        <taxon>Bacillota</taxon>
        <taxon>Clostridia</taxon>
        <taxon>Lachnospirales</taxon>
        <taxon>Lachnospiraceae</taxon>
        <taxon>Anaerobutyricum</taxon>
    </lineage>
</organism>
<accession>C0EZY6</accession>
<proteinExistence type="predicted"/>
<name>C0EZY6_9FIRM</name>
<reference evidence="1 2" key="1">
    <citation type="submission" date="2009-01" db="EMBL/GenBank/DDBJ databases">
        <authorList>
            <person name="Fulton L."/>
            <person name="Clifton S."/>
            <person name="Fulton B."/>
            <person name="Xu J."/>
            <person name="Minx P."/>
            <person name="Pepin K.H."/>
            <person name="Johnson M."/>
            <person name="Bhonagiri V."/>
            <person name="Nash W.E."/>
            <person name="Mardis E.R."/>
            <person name="Wilson R.K."/>
        </authorList>
    </citation>
    <scope>NUCLEOTIDE SEQUENCE [LARGE SCALE GENOMIC DNA]</scope>
    <source>
        <strain evidence="1 2">DSM 3353</strain>
    </source>
</reference>